<dbReference type="AlphaFoldDB" id="A0AAV7PC87"/>
<comment type="caution">
    <text evidence="2">The sequence shown here is derived from an EMBL/GenBank/DDBJ whole genome shotgun (WGS) entry which is preliminary data.</text>
</comment>
<dbReference type="Proteomes" id="UP001066276">
    <property type="component" value="Chromosome 7"/>
</dbReference>
<accession>A0AAV7PC87</accession>
<reference evidence="2" key="1">
    <citation type="journal article" date="2022" name="bioRxiv">
        <title>Sequencing and chromosome-scale assembly of the giantPleurodeles waltlgenome.</title>
        <authorList>
            <person name="Brown T."/>
            <person name="Elewa A."/>
            <person name="Iarovenko S."/>
            <person name="Subramanian E."/>
            <person name="Araus A.J."/>
            <person name="Petzold A."/>
            <person name="Susuki M."/>
            <person name="Suzuki K.-i.T."/>
            <person name="Hayashi T."/>
            <person name="Toyoda A."/>
            <person name="Oliveira C."/>
            <person name="Osipova E."/>
            <person name="Leigh N.D."/>
            <person name="Simon A."/>
            <person name="Yun M.H."/>
        </authorList>
    </citation>
    <scope>NUCLEOTIDE SEQUENCE</scope>
    <source>
        <strain evidence="2">20211129_DDA</strain>
        <tissue evidence="2">Liver</tissue>
    </source>
</reference>
<keyword evidence="3" id="KW-1185">Reference proteome</keyword>
<dbReference type="EMBL" id="JANPWB010000011">
    <property type="protein sequence ID" value="KAJ1125836.1"/>
    <property type="molecule type" value="Genomic_DNA"/>
</dbReference>
<name>A0AAV7PC87_PLEWA</name>
<sequence>MGSGSSGTPRSGAVPAALPGIGSEVTSGGGPSRDPERPANPGARAHTGENGDAVPATSAPEAKQAEPQIKKLQENLQAAPSGHTPSPADPSPLEATDRILQEITSVGRHLEVMDLKIRDLTVASSSIRADIAGFWETVNNLDQRLAAVEDQVPVIPDQEEELRTL</sequence>
<protein>
    <submittedName>
        <fullName evidence="2">Uncharacterized protein</fullName>
    </submittedName>
</protein>
<evidence type="ECO:0000313" key="3">
    <source>
        <dbReference type="Proteomes" id="UP001066276"/>
    </source>
</evidence>
<feature type="region of interest" description="Disordered" evidence="1">
    <location>
        <begin position="1"/>
        <end position="97"/>
    </location>
</feature>
<organism evidence="2 3">
    <name type="scientific">Pleurodeles waltl</name>
    <name type="common">Iberian ribbed newt</name>
    <dbReference type="NCBI Taxonomy" id="8319"/>
    <lineage>
        <taxon>Eukaryota</taxon>
        <taxon>Metazoa</taxon>
        <taxon>Chordata</taxon>
        <taxon>Craniata</taxon>
        <taxon>Vertebrata</taxon>
        <taxon>Euteleostomi</taxon>
        <taxon>Amphibia</taxon>
        <taxon>Batrachia</taxon>
        <taxon>Caudata</taxon>
        <taxon>Salamandroidea</taxon>
        <taxon>Salamandridae</taxon>
        <taxon>Pleurodelinae</taxon>
        <taxon>Pleurodeles</taxon>
    </lineage>
</organism>
<evidence type="ECO:0000256" key="1">
    <source>
        <dbReference type="SAM" id="MobiDB-lite"/>
    </source>
</evidence>
<evidence type="ECO:0000313" key="2">
    <source>
        <dbReference type="EMBL" id="KAJ1125836.1"/>
    </source>
</evidence>
<gene>
    <name evidence="2" type="ORF">NDU88_004253</name>
</gene>
<proteinExistence type="predicted"/>